<keyword evidence="2" id="KW-1185">Reference proteome</keyword>
<proteinExistence type="predicted"/>
<dbReference type="Proteomes" id="UP000191933">
    <property type="component" value="Unassembled WGS sequence"/>
</dbReference>
<organism evidence="1 2">
    <name type="scientific">Agrobacterium genomosp. 2 str. CFBP 5494</name>
    <dbReference type="NCBI Taxonomy" id="1183436"/>
    <lineage>
        <taxon>Bacteria</taxon>
        <taxon>Pseudomonadati</taxon>
        <taxon>Pseudomonadota</taxon>
        <taxon>Alphaproteobacteria</taxon>
        <taxon>Hyphomicrobiales</taxon>
        <taxon>Rhizobiaceae</taxon>
        <taxon>Rhizobium/Agrobacterium group</taxon>
        <taxon>Agrobacterium</taxon>
        <taxon>Agrobacterium tumefaciens complex</taxon>
    </lineage>
</organism>
<name>A0A9W5F2B5_9HYPH</name>
<evidence type="ECO:0000313" key="1">
    <source>
        <dbReference type="EMBL" id="CUW97983.1"/>
    </source>
</evidence>
<dbReference type="AlphaFoldDB" id="A0A9W5F2B5"/>
<reference evidence="1 2" key="1">
    <citation type="submission" date="2016-01" db="EMBL/GenBank/DDBJ databases">
        <authorList>
            <person name="Regsiter A."/>
            <person name="william w."/>
        </authorList>
    </citation>
    <scope>NUCLEOTIDE SEQUENCE [LARGE SCALE GENOMIC DNA]</scope>
    <source>
        <strain evidence="1 2">CFBP 5494</strain>
    </source>
</reference>
<accession>A0A9W5F2B5</accession>
<protein>
    <submittedName>
        <fullName evidence="1">Uncharacterized protein</fullName>
    </submittedName>
</protein>
<sequence length="57" mass="6110">MCVNGSRSFSRFAQLITLFGQIVEKPAFAQALHGLRQKATGRGSRLMALALSPFGAT</sequence>
<evidence type="ECO:0000313" key="2">
    <source>
        <dbReference type="Proteomes" id="UP000191933"/>
    </source>
</evidence>
<dbReference type="EMBL" id="FBVY01000033">
    <property type="protein sequence ID" value="CUW97983.1"/>
    <property type="molecule type" value="Genomic_DNA"/>
</dbReference>
<gene>
    <name evidence="1" type="ORF">AGR2A_Lc40086</name>
</gene>
<comment type="caution">
    <text evidence="1">The sequence shown here is derived from an EMBL/GenBank/DDBJ whole genome shotgun (WGS) entry which is preliminary data.</text>
</comment>